<comment type="caution">
    <text evidence="1">The sequence shown here is derived from an EMBL/GenBank/DDBJ whole genome shotgun (WGS) entry which is preliminary data.</text>
</comment>
<dbReference type="AlphaFoldDB" id="A0A0R1W701"/>
<protein>
    <submittedName>
        <fullName evidence="1">Uncharacterized protein</fullName>
    </submittedName>
</protein>
<proteinExistence type="predicted"/>
<evidence type="ECO:0000313" key="1">
    <source>
        <dbReference type="EMBL" id="KRM13630.1"/>
    </source>
</evidence>
<organism evidence="1 2">
    <name type="scientific">Lapidilactobacillus concavus DSM 17758</name>
    <dbReference type="NCBI Taxonomy" id="1423735"/>
    <lineage>
        <taxon>Bacteria</taxon>
        <taxon>Bacillati</taxon>
        <taxon>Bacillota</taxon>
        <taxon>Bacilli</taxon>
        <taxon>Lactobacillales</taxon>
        <taxon>Lactobacillaceae</taxon>
        <taxon>Lapidilactobacillus</taxon>
    </lineage>
</organism>
<dbReference type="RefSeq" id="WP_169790181.1">
    <property type="nucleotide sequence ID" value="NZ_AZFX01000005.1"/>
</dbReference>
<dbReference type="STRING" id="1423735.FC15_GL001521"/>
<reference evidence="1 2" key="1">
    <citation type="journal article" date="2015" name="Genome Announc.">
        <title>Expanding the biotechnology potential of lactobacilli through comparative genomics of 213 strains and associated genera.</title>
        <authorList>
            <person name="Sun Z."/>
            <person name="Harris H.M."/>
            <person name="McCann A."/>
            <person name="Guo C."/>
            <person name="Argimon S."/>
            <person name="Zhang W."/>
            <person name="Yang X."/>
            <person name="Jeffery I.B."/>
            <person name="Cooney J.C."/>
            <person name="Kagawa T.F."/>
            <person name="Liu W."/>
            <person name="Song Y."/>
            <person name="Salvetti E."/>
            <person name="Wrobel A."/>
            <person name="Rasinkangas P."/>
            <person name="Parkhill J."/>
            <person name="Rea M.C."/>
            <person name="O'Sullivan O."/>
            <person name="Ritari J."/>
            <person name="Douillard F.P."/>
            <person name="Paul Ross R."/>
            <person name="Yang R."/>
            <person name="Briner A.E."/>
            <person name="Felis G.E."/>
            <person name="de Vos W.M."/>
            <person name="Barrangou R."/>
            <person name="Klaenhammer T.R."/>
            <person name="Caufield P.W."/>
            <person name="Cui Y."/>
            <person name="Zhang H."/>
            <person name="O'Toole P.W."/>
        </authorList>
    </citation>
    <scope>NUCLEOTIDE SEQUENCE [LARGE SCALE GENOMIC DNA]</scope>
    <source>
        <strain evidence="1 2">DSM 17758</strain>
    </source>
</reference>
<gene>
    <name evidence="1" type="ORF">FC15_GL001521</name>
</gene>
<sequence length="55" mass="6340">MEDKPDVVHFQMDQTKSRLSEATKALQIKISNEKTVIVYNRVNSYILDALLKAVF</sequence>
<dbReference type="PATRIC" id="fig|1423735.3.peg.1570"/>
<name>A0A0R1W701_9LACO</name>
<dbReference type="EMBL" id="AZFX01000005">
    <property type="protein sequence ID" value="KRM13630.1"/>
    <property type="molecule type" value="Genomic_DNA"/>
</dbReference>
<evidence type="ECO:0000313" key="2">
    <source>
        <dbReference type="Proteomes" id="UP000051315"/>
    </source>
</evidence>
<accession>A0A0R1W701</accession>
<keyword evidence="2" id="KW-1185">Reference proteome</keyword>
<dbReference type="Proteomes" id="UP000051315">
    <property type="component" value="Unassembled WGS sequence"/>
</dbReference>